<comment type="pathway">
    <text evidence="2 9">Glycan biosynthesis; glycogen biosynthesis.</text>
</comment>
<dbReference type="NCBIfam" id="NF008967">
    <property type="entry name" value="PRK12313.1"/>
    <property type="match status" value="1"/>
</dbReference>
<feature type="domain" description="Glycosyl hydrolase family 13 catalytic" evidence="11">
    <location>
        <begin position="256"/>
        <end position="597"/>
    </location>
</feature>
<comment type="catalytic activity">
    <reaction evidence="1 9">
        <text>Transfers a segment of a (1-&gt;4)-alpha-D-glucan chain to a primary hydroxy group in a similar glucan chain.</text>
        <dbReference type="EC" id="2.4.1.18"/>
    </reaction>
</comment>
<keyword evidence="5 9" id="KW-0328">Glycosyltransferase</keyword>
<evidence type="ECO:0000256" key="4">
    <source>
        <dbReference type="ARBA" id="ARBA00022600"/>
    </source>
</evidence>
<protein>
    <recommendedName>
        <fullName evidence="9">1,4-alpha-glucan branching enzyme GlgB</fullName>
        <ecNumber evidence="9">2.4.1.18</ecNumber>
    </recommendedName>
    <alternativeName>
        <fullName evidence="9">1,4-alpha-D-glucan:1,4-alpha-D-glucan 6-glucosyl-transferase</fullName>
    </alternativeName>
    <alternativeName>
        <fullName evidence="9">Alpha-(1-&gt;4)-glucan branching enzyme</fullName>
    </alternativeName>
    <alternativeName>
        <fullName evidence="9">Glycogen branching enzyme</fullName>
        <shortName evidence="9">BE</shortName>
    </alternativeName>
</protein>
<dbReference type="InterPro" id="IPR013780">
    <property type="entry name" value="Glyco_hydro_b"/>
</dbReference>
<dbReference type="Pfam" id="PF02806">
    <property type="entry name" value="Alpha-amylase_C"/>
    <property type="match status" value="1"/>
</dbReference>
<evidence type="ECO:0000256" key="10">
    <source>
        <dbReference type="SAM" id="MobiDB-lite"/>
    </source>
</evidence>
<dbReference type="AlphaFoldDB" id="A0A543E014"/>
<comment type="function">
    <text evidence="9">Catalyzes the formation of the alpha-1,6-glucosidic linkages in glycogen by scission of a 1,4-alpha-linked oligosaccharide from growing alpha-1,4-glucan chains and the subsequent attachment of the oligosaccharide to the alpha-1,6 position.</text>
</comment>
<dbReference type="NCBIfam" id="NF003811">
    <property type="entry name" value="PRK05402.1"/>
    <property type="match status" value="1"/>
</dbReference>
<keyword evidence="7 9" id="KW-0320">Glycogen biosynthesis</keyword>
<reference evidence="12 13" key="1">
    <citation type="submission" date="2019-06" db="EMBL/GenBank/DDBJ databases">
        <title>Sequencing the genomes of 1000 actinobacteria strains.</title>
        <authorList>
            <person name="Klenk H.-P."/>
        </authorList>
    </citation>
    <scope>NUCLEOTIDE SEQUENCE [LARGE SCALE GENOMIC DNA]</scope>
    <source>
        <strain evidence="12 13">DSM 45301</strain>
    </source>
</reference>
<dbReference type="FunFam" id="2.60.40.10:FF:000169">
    <property type="entry name" value="1,4-alpha-glucan branching enzyme GlgB"/>
    <property type="match status" value="1"/>
</dbReference>
<dbReference type="InterPro" id="IPR006048">
    <property type="entry name" value="A-amylase/branching_C"/>
</dbReference>
<keyword evidence="8 9" id="KW-0119">Carbohydrate metabolism</keyword>
<dbReference type="InterPro" id="IPR004193">
    <property type="entry name" value="Glyco_hydro_13_N"/>
</dbReference>
<comment type="caution">
    <text evidence="12">The sequence shown here is derived from an EMBL/GenBank/DDBJ whole genome shotgun (WGS) entry which is preliminary data.</text>
</comment>
<dbReference type="Pfam" id="PF22019">
    <property type="entry name" value="GlgB_N"/>
    <property type="match status" value="1"/>
</dbReference>
<evidence type="ECO:0000259" key="11">
    <source>
        <dbReference type="SMART" id="SM00642"/>
    </source>
</evidence>
<feature type="compositionally biased region" description="Pro residues" evidence="10">
    <location>
        <begin position="1000"/>
        <end position="1009"/>
    </location>
</feature>
<evidence type="ECO:0000313" key="12">
    <source>
        <dbReference type="EMBL" id="TQM14941.1"/>
    </source>
</evidence>
<dbReference type="EMBL" id="VFPA01000001">
    <property type="protein sequence ID" value="TQM14941.1"/>
    <property type="molecule type" value="Genomic_DNA"/>
</dbReference>
<dbReference type="SMART" id="SM00642">
    <property type="entry name" value="Aamy"/>
    <property type="match status" value="1"/>
</dbReference>
<dbReference type="Proteomes" id="UP000315677">
    <property type="component" value="Unassembled WGS sequence"/>
</dbReference>
<dbReference type="CDD" id="cd02855">
    <property type="entry name" value="E_set_GBE_prok_N"/>
    <property type="match status" value="1"/>
</dbReference>
<evidence type="ECO:0000256" key="1">
    <source>
        <dbReference type="ARBA" id="ARBA00000826"/>
    </source>
</evidence>
<evidence type="ECO:0000256" key="8">
    <source>
        <dbReference type="ARBA" id="ARBA00023277"/>
    </source>
</evidence>
<dbReference type="GO" id="GO:0005829">
    <property type="term" value="C:cytosol"/>
    <property type="evidence" value="ECO:0007669"/>
    <property type="project" value="TreeGrafter"/>
</dbReference>
<dbReference type="FunFam" id="3.20.20.80:FF:000003">
    <property type="entry name" value="1,4-alpha-glucan branching enzyme GlgB"/>
    <property type="match status" value="1"/>
</dbReference>
<dbReference type="PANTHER" id="PTHR43651">
    <property type="entry name" value="1,4-ALPHA-GLUCAN-BRANCHING ENZYME"/>
    <property type="match status" value="1"/>
</dbReference>
<evidence type="ECO:0000313" key="13">
    <source>
        <dbReference type="Proteomes" id="UP000315677"/>
    </source>
</evidence>
<dbReference type="InterPro" id="IPR006047">
    <property type="entry name" value="GH13_cat_dom"/>
</dbReference>
<dbReference type="Pfam" id="PF02922">
    <property type="entry name" value="CBM_48"/>
    <property type="match status" value="1"/>
</dbReference>
<dbReference type="InterPro" id="IPR006407">
    <property type="entry name" value="GlgB"/>
</dbReference>
<evidence type="ECO:0000256" key="3">
    <source>
        <dbReference type="ARBA" id="ARBA00009000"/>
    </source>
</evidence>
<dbReference type="NCBIfam" id="TIGR01515">
    <property type="entry name" value="branching_enzym"/>
    <property type="match status" value="1"/>
</dbReference>
<feature type="active site" description="Nucleophile" evidence="9">
    <location>
        <position position="408"/>
    </location>
</feature>
<feature type="compositionally biased region" description="Low complexity" evidence="10">
    <location>
        <begin position="968"/>
        <end position="996"/>
    </location>
</feature>
<gene>
    <name evidence="9" type="primary">glgB</name>
    <name evidence="12" type="ORF">FB558_1720</name>
</gene>
<dbReference type="InterPro" id="IPR013783">
    <property type="entry name" value="Ig-like_fold"/>
</dbReference>
<evidence type="ECO:0000256" key="2">
    <source>
        <dbReference type="ARBA" id="ARBA00004964"/>
    </source>
</evidence>
<dbReference type="InterPro" id="IPR014756">
    <property type="entry name" value="Ig_E-set"/>
</dbReference>
<dbReference type="Gene3D" id="2.60.40.10">
    <property type="entry name" value="Immunoglobulins"/>
    <property type="match status" value="2"/>
</dbReference>
<dbReference type="HAMAP" id="MF_00685">
    <property type="entry name" value="GlgB"/>
    <property type="match status" value="1"/>
</dbReference>
<feature type="active site" description="Proton donor" evidence="9">
    <location>
        <position position="461"/>
    </location>
</feature>
<dbReference type="InterPro" id="IPR044143">
    <property type="entry name" value="GlgB_N_E_set_prok"/>
</dbReference>
<dbReference type="InterPro" id="IPR054169">
    <property type="entry name" value="GlgB_N"/>
</dbReference>
<dbReference type="GO" id="GO:0005978">
    <property type="term" value="P:glycogen biosynthetic process"/>
    <property type="evidence" value="ECO:0007669"/>
    <property type="project" value="UniProtKB-UniRule"/>
</dbReference>
<dbReference type="Gene3D" id="3.20.20.80">
    <property type="entry name" value="Glycosidases"/>
    <property type="match status" value="1"/>
</dbReference>
<evidence type="ECO:0000256" key="7">
    <source>
        <dbReference type="ARBA" id="ARBA00023056"/>
    </source>
</evidence>
<dbReference type="GO" id="GO:0004553">
    <property type="term" value="F:hydrolase activity, hydrolyzing O-glycosyl compounds"/>
    <property type="evidence" value="ECO:0007669"/>
    <property type="project" value="InterPro"/>
</dbReference>
<name>A0A543E014_9PSEU</name>
<dbReference type="Pfam" id="PF00128">
    <property type="entry name" value="Alpha-amylase"/>
    <property type="match status" value="1"/>
</dbReference>
<keyword evidence="4 9" id="KW-0321">Glycogen metabolism</keyword>
<dbReference type="GO" id="GO:0003844">
    <property type="term" value="F:1,4-alpha-glucan branching enzyme activity"/>
    <property type="evidence" value="ECO:0007669"/>
    <property type="project" value="UniProtKB-UniRule"/>
</dbReference>
<comment type="subunit">
    <text evidence="9">Monomer.</text>
</comment>
<keyword evidence="6 9" id="KW-0808">Transferase</keyword>
<comment type="similarity">
    <text evidence="3 9">Belongs to the glycosyl hydrolase 13 family. GlgB subfamily.</text>
</comment>
<evidence type="ECO:0000256" key="9">
    <source>
        <dbReference type="HAMAP-Rule" id="MF_00685"/>
    </source>
</evidence>
<sequence>MISERVDPCPPDPRTIDRLLGGAHHDPHSVLGAHPHRDGTVVRVLRPHADEVHVVREGGEGQPLVRVHDSGLFSGVVPGPPADYRLAVRYGERVDIVDDPYRWLPTLGEVDLHLIGEGRHERLWDVLGAHVRRYDTPAGSVTGTSFAVWAPTAQGVRVTGDFDGWSGWAHPMRVLGSSGVWELFVPGIEPGTRYKFRILGRDGRWRDKADPMAFRTEIPPATASIVDASGHTWGDEEWMQARALRQAHAEPMSVYEVHLGSWRPGLDYRELAREMATYLGEMGFTHVELLPVAEHPFGGSWGYQVTSFYAPTARFGTPDDFRWFVDHLHQHGFGVIIDWVPGHFPRDEWALAKFDGSALYEHADPRRGEQPDWGTLVFDFGRREVRNFLVANALFWLDQFHVDGLRVDAVASMLYLDYSRPEGQWLPNVHGGRENLDAVAFLQEMNATVYRNHPGVVTIAEESTAWPGVTRPTHLGGLGFGFKWNMGWMHDTLDYAGRDPVYRGYHHNQMTFSLMYAFSENFVLPLSHDEVVHGKGSLWARMPGDAWNKSANLRALLAYMWAHPGKQLLFQGGEFGQEREWSESRSIDWHLLEDPLHAGVKTLVGDLNRAYRATPALWTRDSTPEGFSWIDANDASGNVLSFLRHGVDADGRPTVLACVANFSGSPKQDYRVGLPFAGRWREVLNTDAQIYGGSGVGNLGAVEAEQVMWHGRPASAVLQLPPAGVLWLVPEPGAGPVRRHAGATTAATAATTNAAAAAATPSRGIAAVPVGAVADEPDLAAEVPASDAPERHPDTPASDVTSTGSADLGDEPDLAAEVPVSDAPARPAAVAGPAATTTGTSAPVTRSATGGATGSAPAGEDPAPDAAGTPWTTPAPRPTPRARTGDDPARAATDAAPVTPRPADRPDTAEPAGAGWTIATPAEATGPAADADEPGPSAAATGLPTASGERGSAPGAEQPPVDAAGDLATTDAVPDPPAAGTDSVLDDGPAAPVSDDAPAEAPPEPGPRA</sequence>
<organism evidence="12 13">
    <name type="scientific">Pseudonocardia kunmingensis</name>
    <dbReference type="NCBI Taxonomy" id="630975"/>
    <lineage>
        <taxon>Bacteria</taxon>
        <taxon>Bacillati</taxon>
        <taxon>Actinomycetota</taxon>
        <taxon>Actinomycetes</taxon>
        <taxon>Pseudonocardiales</taxon>
        <taxon>Pseudonocardiaceae</taxon>
        <taxon>Pseudonocardia</taxon>
    </lineage>
</organism>
<feature type="compositionally biased region" description="Low complexity" evidence="10">
    <location>
        <begin position="823"/>
        <end position="872"/>
    </location>
</feature>
<feature type="region of interest" description="Disordered" evidence="10">
    <location>
        <begin position="783"/>
        <end position="1009"/>
    </location>
</feature>
<dbReference type="CDD" id="cd11322">
    <property type="entry name" value="AmyAc_Glg_BE"/>
    <property type="match status" value="1"/>
</dbReference>
<dbReference type="GO" id="GO:0043169">
    <property type="term" value="F:cation binding"/>
    <property type="evidence" value="ECO:0007669"/>
    <property type="project" value="InterPro"/>
</dbReference>
<dbReference type="SUPFAM" id="SSF51011">
    <property type="entry name" value="Glycosyl hydrolase domain"/>
    <property type="match status" value="1"/>
</dbReference>
<dbReference type="SUPFAM" id="SSF51445">
    <property type="entry name" value="(Trans)glycosidases"/>
    <property type="match status" value="1"/>
</dbReference>
<dbReference type="UniPathway" id="UPA00164"/>
<accession>A0A543E014</accession>
<proteinExistence type="inferred from homology"/>
<dbReference type="Gene3D" id="2.60.40.1180">
    <property type="entry name" value="Golgi alpha-mannosidase II"/>
    <property type="match status" value="1"/>
</dbReference>
<dbReference type="InterPro" id="IPR017853">
    <property type="entry name" value="GH"/>
</dbReference>
<dbReference type="PANTHER" id="PTHR43651:SF3">
    <property type="entry name" value="1,4-ALPHA-GLUCAN-BRANCHING ENZYME"/>
    <property type="match status" value="1"/>
</dbReference>
<dbReference type="SUPFAM" id="SSF81296">
    <property type="entry name" value="E set domains"/>
    <property type="match status" value="2"/>
</dbReference>
<dbReference type="FunFam" id="2.60.40.1180:FF:000002">
    <property type="entry name" value="1,4-alpha-glucan branching enzyme GlgB"/>
    <property type="match status" value="1"/>
</dbReference>
<evidence type="ECO:0000256" key="6">
    <source>
        <dbReference type="ARBA" id="ARBA00022679"/>
    </source>
</evidence>
<keyword evidence="13" id="KW-1185">Reference proteome</keyword>
<dbReference type="EC" id="2.4.1.18" evidence="9"/>
<evidence type="ECO:0000256" key="5">
    <source>
        <dbReference type="ARBA" id="ARBA00022676"/>
    </source>
</evidence>